<feature type="binding site" evidence="15">
    <location>
        <position position="12"/>
    </location>
    <ligand>
        <name>Mg(2+)</name>
        <dbReference type="ChEBI" id="CHEBI:18420"/>
    </ligand>
</feature>
<dbReference type="PANTHER" id="PTHR11076:SF33">
    <property type="entry name" value="DNA POLYMERASE KAPPA"/>
    <property type="match status" value="1"/>
</dbReference>
<sequence>MVKNHRTIFHVDLDAFFASSEERENPHFKGKPIVVGANPLNGKGRGVVSTANYEARKYGIHSAMPISKAWRLCPKAIFLPVNSSLYERISYAVMKILANISEKYNGKFEQAGIDEAYIDLSNANNFHNHTYYPREIAEEIKTAIREREKIIASVGVGPNMLIAKIASDFQKPDGLTIVSPEKTQAFLDPLDIRKIPGIGPKTEIIFRKLKINTVFDLRQLDQPYLYDLLGEHGISLYESARGKDKREIAKFHETKSVSNDYTFPNDTDDLSIILPEFFPIVRRVIALFESQGFRNFKTITVRVRFSDFKTHTKSKSAGYSVTDIETIERDALRLLWHFVPHSKIIGKTPSRRKKIRLIGFRISNFS</sequence>
<protein>
    <recommendedName>
        <fullName evidence="15">DNA polymerase IV</fullName>
        <shortName evidence="15">Pol IV</shortName>
        <ecNumber evidence="15">2.7.7.7</ecNumber>
    </recommendedName>
</protein>
<keyword evidence="11 15" id="KW-0239">DNA-directed DNA polymerase</keyword>
<evidence type="ECO:0000256" key="11">
    <source>
        <dbReference type="ARBA" id="ARBA00022932"/>
    </source>
</evidence>
<evidence type="ECO:0000259" key="16">
    <source>
        <dbReference type="PROSITE" id="PS50173"/>
    </source>
</evidence>
<dbReference type="GO" id="GO:0003684">
    <property type="term" value="F:damaged DNA binding"/>
    <property type="evidence" value="ECO:0007669"/>
    <property type="project" value="InterPro"/>
</dbReference>
<comment type="subunit">
    <text evidence="15">Monomer.</text>
</comment>
<dbReference type="Gene3D" id="3.30.70.270">
    <property type="match status" value="1"/>
</dbReference>
<evidence type="ECO:0000256" key="12">
    <source>
        <dbReference type="ARBA" id="ARBA00023125"/>
    </source>
</evidence>
<evidence type="ECO:0000256" key="7">
    <source>
        <dbReference type="ARBA" id="ARBA00022705"/>
    </source>
</evidence>
<dbReference type="GO" id="GO:0042276">
    <property type="term" value="P:error-prone translesion synthesis"/>
    <property type="evidence" value="ECO:0007669"/>
    <property type="project" value="TreeGrafter"/>
</dbReference>
<dbReference type="GO" id="GO:0006261">
    <property type="term" value="P:DNA-templated DNA replication"/>
    <property type="evidence" value="ECO:0007669"/>
    <property type="project" value="UniProtKB-UniRule"/>
</dbReference>
<organism evidence="17 18">
    <name type="scientific">Candidatus Spechtbacteria bacterium RIFCSPHIGHO2_01_FULL_43_30</name>
    <dbReference type="NCBI Taxonomy" id="1802158"/>
    <lineage>
        <taxon>Bacteria</taxon>
        <taxon>Candidatus Spechtiibacteriota</taxon>
    </lineage>
</organism>
<feature type="active site" evidence="15">
    <location>
        <position position="115"/>
    </location>
</feature>
<dbReference type="NCBIfam" id="NF002677">
    <property type="entry name" value="PRK02406.1"/>
    <property type="match status" value="1"/>
</dbReference>
<evidence type="ECO:0000256" key="13">
    <source>
        <dbReference type="ARBA" id="ARBA00023204"/>
    </source>
</evidence>
<name>A0A1G2H7K2_9BACT</name>
<dbReference type="Gene3D" id="1.10.150.20">
    <property type="entry name" value="5' to 3' exonuclease, C-terminal subdomain"/>
    <property type="match status" value="1"/>
</dbReference>
<dbReference type="STRING" id="1802158.A2827_01895"/>
<dbReference type="SUPFAM" id="SSF100879">
    <property type="entry name" value="Lesion bypass DNA polymerase (Y-family), little finger domain"/>
    <property type="match status" value="1"/>
</dbReference>
<dbReference type="Pfam" id="PF11799">
    <property type="entry name" value="IMS_C"/>
    <property type="match status" value="1"/>
</dbReference>
<comment type="cofactor">
    <cofactor evidence="15">
        <name>Mg(2+)</name>
        <dbReference type="ChEBI" id="CHEBI:18420"/>
    </cofactor>
    <text evidence="15">Binds 2 magnesium ions per subunit.</text>
</comment>
<dbReference type="SUPFAM" id="SSF56672">
    <property type="entry name" value="DNA/RNA polymerases"/>
    <property type="match status" value="1"/>
</dbReference>
<accession>A0A1G2H7K2</accession>
<comment type="caution">
    <text evidence="17">The sequence shown here is derived from an EMBL/GenBank/DDBJ whole genome shotgun (WGS) entry which is preliminary data.</text>
</comment>
<gene>
    <name evidence="15" type="primary">dinB</name>
    <name evidence="17" type="ORF">A2827_01895</name>
</gene>
<dbReference type="PROSITE" id="PS50173">
    <property type="entry name" value="UMUC"/>
    <property type="match status" value="1"/>
</dbReference>
<evidence type="ECO:0000256" key="8">
    <source>
        <dbReference type="ARBA" id="ARBA00022723"/>
    </source>
</evidence>
<dbReference type="InterPro" id="IPR001126">
    <property type="entry name" value="UmuC"/>
</dbReference>
<keyword evidence="12 15" id="KW-0238">DNA-binding</keyword>
<dbReference type="Gene3D" id="3.30.1490.100">
    <property type="entry name" value="DNA polymerase, Y-family, little finger domain"/>
    <property type="match status" value="1"/>
</dbReference>
<dbReference type="GO" id="GO:0006281">
    <property type="term" value="P:DNA repair"/>
    <property type="evidence" value="ECO:0007669"/>
    <property type="project" value="UniProtKB-UniRule"/>
</dbReference>
<keyword evidence="4 15" id="KW-0963">Cytoplasm</keyword>
<dbReference type="FunFam" id="3.40.1170.60:FF:000001">
    <property type="entry name" value="DNA polymerase IV"/>
    <property type="match status" value="1"/>
</dbReference>
<dbReference type="InterPro" id="IPR022880">
    <property type="entry name" value="DNApol_IV"/>
</dbReference>
<comment type="catalytic activity">
    <reaction evidence="14 15">
        <text>DNA(n) + a 2'-deoxyribonucleoside 5'-triphosphate = DNA(n+1) + diphosphate</text>
        <dbReference type="Rhea" id="RHEA:22508"/>
        <dbReference type="Rhea" id="RHEA-COMP:17339"/>
        <dbReference type="Rhea" id="RHEA-COMP:17340"/>
        <dbReference type="ChEBI" id="CHEBI:33019"/>
        <dbReference type="ChEBI" id="CHEBI:61560"/>
        <dbReference type="ChEBI" id="CHEBI:173112"/>
        <dbReference type="EC" id="2.7.7.7"/>
    </reaction>
</comment>
<evidence type="ECO:0000256" key="15">
    <source>
        <dbReference type="HAMAP-Rule" id="MF_01113"/>
    </source>
</evidence>
<evidence type="ECO:0000313" key="18">
    <source>
        <dbReference type="Proteomes" id="UP000177932"/>
    </source>
</evidence>
<evidence type="ECO:0000256" key="2">
    <source>
        <dbReference type="ARBA" id="ARBA00010945"/>
    </source>
</evidence>
<evidence type="ECO:0000256" key="6">
    <source>
        <dbReference type="ARBA" id="ARBA00022695"/>
    </source>
</evidence>
<dbReference type="CDD" id="cd03586">
    <property type="entry name" value="PolY_Pol_IV_kappa"/>
    <property type="match status" value="1"/>
</dbReference>
<dbReference type="HAMAP" id="MF_01113">
    <property type="entry name" value="DNApol_IV"/>
    <property type="match status" value="1"/>
</dbReference>
<comment type="function">
    <text evidence="15">Poorly processive, error-prone DNA polymerase involved in untargeted mutagenesis. Copies undamaged DNA at stalled replication forks, which arise in vivo from mismatched or misaligned primer ends. These misaligned primers can be extended by PolIV. Exhibits no 3'-5' exonuclease (proofreading) activity. May be involved in translesional synthesis, in conjunction with the beta clamp from PolIII.</text>
</comment>
<dbReference type="EMBL" id="MHOD01000007">
    <property type="protein sequence ID" value="OGZ58442.1"/>
    <property type="molecule type" value="Genomic_DNA"/>
</dbReference>
<keyword evidence="3 15" id="KW-0515">Mutator protein</keyword>
<feature type="site" description="Substrate discrimination" evidence="15">
    <location>
        <position position="17"/>
    </location>
</feature>
<keyword evidence="9 15" id="KW-0227">DNA damage</keyword>
<dbReference type="GO" id="GO:0005737">
    <property type="term" value="C:cytoplasm"/>
    <property type="evidence" value="ECO:0007669"/>
    <property type="project" value="UniProtKB-SubCell"/>
</dbReference>
<keyword evidence="10 15" id="KW-0460">Magnesium</keyword>
<dbReference type="GO" id="GO:0003887">
    <property type="term" value="F:DNA-directed DNA polymerase activity"/>
    <property type="evidence" value="ECO:0007669"/>
    <property type="project" value="UniProtKB-UniRule"/>
</dbReference>
<dbReference type="Gene3D" id="3.40.1170.60">
    <property type="match status" value="1"/>
</dbReference>
<evidence type="ECO:0000313" key="17">
    <source>
        <dbReference type="EMBL" id="OGZ58442.1"/>
    </source>
</evidence>
<evidence type="ECO:0000256" key="4">
    <source>
        <dbReference type="ARBA" id="ARBA00022490"/>
    </source>
</evidence>
<comment type="similarity">
    <text evidence="2 15">Belongs to the DNA polymerase type-Y family.</text>
</comment>
<dbReference type="InterPro" id="IPR043128">
    <property type="entry name" value="Rev_trsase/Diguanyl_cyclase"/>
</dbReference>
<dbReference type="Pfam" id="PF00817">
    <property type="entry name" value="IMS"/>
    <property type="match status" value="1"/>
</dbReference>
<keyword evidence="5 15" id="KW-0808">Transferase</keyword>
<dbReference type="Pfam" id="PF11798">
    <property type="entry name" value="IMS_HHH"/>
    <property type="match status" value="1"/>
</dbReference>
<dbReference type="InterPro" id="IPR043502">
    <property type="entry name" value="DNA/RNA_pol_sf"/>
</dbReference>
<dbReference type="PANTHER" id="PTHR11076">
    <property type="entry name" value="DNA REPAIR POLYMERASE UMUC / TRANSFERASE FAMILY MEMBER"/>
    <property type="match status" value="1"/>
</dbReference>
<keyword evidence="8 15" id="KW-0479">Metal-binding</keyword>
<evidence type="ECO:0000256" key="3">
    <source>
        <dbReference type="ARBA" id="ARBA00022457"/>
    </source>
</evidence>
<evidence type="ECO:0000256" key="1">
    <source>
        <dbReference type="ARBA" id="ARBA00004496"/>
    </source>
</evidence>
<feature type="domain" description="UmuC" evidence="16">
    <location>
        <begin position="8"/>
        <end position="199"/>
    </location>
</feature>
<evidence type="ECO:0000256" key="14">
    <source>
        <dbReference type="ARBA" id="ARBA00049244"/>
    </source>
</evidence>
<evidence type="ECO:0000256" key="5">
    <source>
        <dbReference type="ARBA" id="ARBA00022679"/>
    </source>
</evidence>
<reference evidence="17 18" key="1">
    <citation type="journal article" date="2016" name="Nat. Commun.">
        <title>Thousands of microbial genomes shed light on interconnected biogeochemical processes in an aquifer system.</title>
        <authorList>
            <person name="Anantharaman K."/>
            <person name="Brown C.T."/>
            <person name="Hug L.A."/>
            <person name="Sharon I."/>
            <person name="Castelle C.J."/>
            <person name="Probst A.J."/>
            <person name="Thomas B.C."/>
            <person name="Singh A."/>
            <person name="Wilkins M.J."/>
            <person name="Karaoz U."/>
            <person name="Brodie E.L."/>
            <person name="Williams K.H."/>
            <person name="Hubbard S.S."/>
            <person name="Banfield J.F."/>
        </authorList>
    </citation>
    <scope>NUCLEOTIDE SEQUENCE [LARGE SCALE GENOMIC DNA]</scope>
</reference>
<dbReference type="AlphaFoldDB" id="A0A1G2H7K2"/>
<dbReference type="InterPro" id="IPR024728">
    <property type="entry name" value="PolY_HhH_motif"/>
</dbReference>
<dbReference type="InterPro" id="IPR036775">
    <property type="entry name" value="DNA_pol_Y-fam_lit_finger_sf"/>
</dbReference>
<dbReference type="InterPro" id="IPR017961">
    <property type="entry name" value="DNA_pol_Y-fam_little_finger"/>
</dbReference>
<keyword evidence="13 15" id="KW-0234">DNA repair</keyword>
<keyword evidence="6 15" id="KW-0548">Nucleotidyltransferase</keyword>
<evidence type="ECO:0000256" key="10">
    <source>
        <dbReference type="ARBA" id="ARBA00022842"/>
    </source>
</evidence>
<comment type="subcellular location">
    <subcellularLocation>
        <location evidence="1 15">Cytoplasm</location>
    </subcellularLocation>
</comment>
<proteinExistence type="inferred from homology"/>
<keyword evidence="7 15" id="KW-0235">DNA replication</keyword>
<feature type="binding site" evidence="15">
    <location>
        <position position="114"/>
    </location>
    <ligand>
        <name>Mg(2+)</name>
        <dbReference type="ChEBI" id="CHEBI:18420"/>
    </ligand>
</feature>
<dbReference type="InterPro" id="IPR050116">
    <property type="entry name" value="DNA_polymerase-Y"/>
</dbReference>
<dbReference type="Proteomes" id="UP000177932">
    <property type="component" value="Unassembled WGS sequence"/>
</dbReference>
<dbReference type="GO" id="GO:0000287">
    <property type="term" value="F:magnesium ion binding"/>
    <property type="evidence" value="ECO:0007669"/>
    <property type="project" value="UniProtKB-UniRule"/>
</dbReference>
<evidence type="ECO:0000256" key="9">
    <source>
        <dbReference type="ARBA" id="ARBA00022763"/>
    </source>
</evidence>
<dbReference type="EC" id="2.7.7.7" evidence="15"/>